<evidence type="ECO:0000313" key="9">
    <source>
        <dbReference type="Proteomes" id="UP000192578"/>
    </source>
</evidence>
<protein>
    <recommendedName>
        <fullName evidence="10">Complexin-1</fullName>
    </recommendedName>
</protein>
<keyword evidence="2" id="KW-0813">Transport</keyword>
<dbReference type="GO" id="GO:0043195">
    <property type="term" value="C:terminal bouton"/>
    <property type="evidence" value="ECO:0007669"/>
    <property type="project" value="TreeGrafter"/>
</dbReference>
<organism evidence="8 9">
    <name type="scientific">Hypsibius exemplaris</name>
    <name type="common">Freshwater tardigrade</name>
    <dbReference type="NCBI Taxonomy" id="2072580"/>
    <lineage>
        <taxon>Eukaryota</taxon>
        <taxon>Metazoa</taxon>
        <taxon>Ecdysozoa</taxon>
        <taxon>Tardigrada</taxon>
        <taxon>Eutardigrada</taxon>
        <taxon>Parachela</taxon>
        <taxon>Hypsibioidea</taxon>
        <taxon>Hypsibiidae</taxon>
        <taxon>Hypsibius</taxon>
    </lineage>
</organism>
<comment type="function">
    <text evidence="6">Positively regulates a late step in synaptic vesicle exocytosis.</text>
</comment>
<dbReference type="Gene3D" id="1.20.5.580">
    <property type="entry name" value="Single Helix bin"/>
    <property type="match status" value="1"/>
</dbReference>
<name>A0A1W0XDT8_HYPEX</name>
<comment type="similarity">
    <text evidence="1">Belongs to the complexin/synaphin family.</text>
</comment>
<evidence type="ECO:0000256" key="1">
    <source>
        <dbReference type="ARBA" id="ARBA00005396"/>
    </source>
</evidence>
<dbReference type="GO" id="GO:0031201">
    <property type="term" value="C:SNARE complex"/>
    <property type="evidence" value="ECO:0007669"/>
    <property type="project" value="TreeGrafter"/>
</dbReference>
<keyword evidence="4" id="KW-0532">Neurotransmitter transport</keyword>
<evidence type="ECO:0000256" key="2">
    <source>
        <dbReference type="ARBA" id="ARBA00022448"/>
    </source>
</evidence>
<proteinExistence type="inferred from homology"/>
<dbReference type="PANTHER" id="PTHR16705">
    <property type="entry name" value="COMPLEXIN"/>
    <property type="match status" value="1"/>
</dbReference>
<evidence type="ECO:0000256" key="5">
    <source>
        <dbReference type="ARBA" id="ARBA00023054"/>
    </source>
</evidence>
<dbReference type="EMBL" id="MTYJ01000002">
    <property type="protein sequence ID" value="OQV25646.1"/>
    <property type="molecule type" value="Genomic_DNA"/>
</dbReference>
<gene>
    <name evidence="8" type="ORF">BV898_00581</name>
</gene>
<dbReference type="AlphaFoldDB" id="A0A1W0XDT8"/>
<comment type="caution">
    <text evidence="8">The sequence shown here is derived from an EMBL/GenBank/DDBJ whole genome shotgun (WGS) entry which is preliminary data.</text>
</comment>
<keyword evidence="5" id="KW-0175">Coiled coil</keyword>
<feature type="compositionally biased region" description="Basic and acidic residues" evidence="7">
    <location>
        <begin position="39"/>
        <end position="70"/>
    </location>
</feature>
<evidence type="ECO:0000256" key="4">
    <source>
        <dbReference type="ARBA" id="ARBA00022775"/>
    </source>
</evidence>
<dbReference type="GO" id="GO:0046928">
    <property type="term" value="P:regulation of neurotransmitter secretion"/>
    <property type="evidence" value="ECO:0007669"/>
    <property type="project" value="TreeGrafter"/>
</dbReference>
<dbReference type="GO" id="GO:0016079">
    <property type="term" value="P:synaptic vesicle exocytosis"/>
    <property type="evidence" value="ECO:0007669"/>
    <property type="project" value="TreeGrafter"/>
</dbReference>
<evidence type="ECO:0000256" key="7">
    <source>
        <dbReference type="SAM" id="MobiDB-lite"/>
    </source>
</evidence>
<evidence type="ECO:0000313" key="8">
    <source>
        <dbReference type="EMBL" id="OQV25646.1"/>
    </source>
</evidence>
<dbReference type="SUPFAM" id="SSF58038">
    <property type="entry name" value="SNARE fusion complex"/>
    <property type="match status" value="1"/>
</dbReference>
<evidence type="ECO:0000256" key="3">
    <source>
        <dbReference type="ARBA" id="ARBA00022483"/>
    </source>
</evidence>
<sequence length="146" mass="16308">MEFVAKQMFASKMGEVKNLAGGDGEKKEGEEASAETDPEIIKAREEAEEARKEKHRKMEEQREGMRQGIRDKYGLKKKEIVVEEAAPTALPGMEGRLNKPKADQALLAQQAAMSDEDLPLMQQAEKHFNSVKEAATGLFAKLPFFK</sequence>
<dbReference type="Pfam" id="PF05835">
    <property type="entry name" value="Synaphin"/>
    <property type="match status" value="1"/>
</dbReference>
<feature type="region of interest" description="Disordered" evidence="7">
    <location>
        <begin position="12"/>
        <end position="70"/>
    </location>
</feature>
<reference evidence="9" key="1">
    <citation type="submission" date="2017-01" db="EMBL/GenBank/DDBJ databases">
        <title>Comparative genomics of anhydrobiosis in the tardigrade Hypsibius dujardini.</title>
        <authorList>
            <person name="Yoshida Y."/>
            <person name="Koutsovoulos G."/>
            <person name="Laetsch D."/>
            <person name="Stevens L."/>
            <person name="Kumar S."/>
            <person name="Horikawa D."/>
            <person name="Ishino K."/>
            <person name="Komine S."/>
            <person name="Tomita M."/>
            <person name="Blaxter M."/>
            <person name="Arakawa K."/>
        </authorList>
    </citation>
    <scope>NUCLEOTIDE SEQUENCE [LARGE SCALE GENOMIC DNA]</scope>
    <source>
        <strain evidence="9">Z151</strain>
    </source>
</reference>
<dbReference type="OrthoDB" id="6229630at2759"/>
<keyword evidence="3" id="KW-0268">Exocytosis</keyword>
<dbReference type="Proteomes" id="UP000192578">
    <property type="component" value="Unassembled WGS sequence"/>
</dbReference>
<keyword evidence="9" id="KW-1185">Reference proteome</keyword>
<dbReference type="FunFam" id="1.20.5.580:FF:000002">
    <property type="entry name" value="Complexin, isoform AB"/>
    <property type="match status" value="1"/>
</dbReference>
<dbReference type="InterPro" id="IPR008849">
    <property type="entry name" value="Synaphin"/>
</dbReference>
<evidence type="ECO:0008006" key="10">
    <source>
        <dbReference type="Google" id="ProtNLM"/>
    </source>
</evidence>
<evidence type="ECO:0000256" key="6">
    <source>
        <dbReference type="ARBA" id="ARBA00037297"/>
    </source>
</evidence>
<dbReference type="GO" id="GO:0019905">
    <property type="term" value="F:syntaxin binding"/>
    <property type="evidence" value="ECO:0007669"/>
    <property type="project" value="InterPro"/>
</dbReference>
<dbReference type="PANTHER" id="PTHR16705:SF4">
    <property type="entry name" value="COMPLEXIN"/>
    <property type="match status" value="1"/>
</dbReference>
<accession>A0A1W0XDT8</accession>